<dbReference type="AlphaFoldDB" id="A0A0C9TV79"/>
<dbReference type="GO" id="GO:0005787">
    <property type="term" value="C:signal peptidase complex"/>
    <property type="evidence" value="ECO:0007669"/>
    <property type="project" value="InterPro"/>
</dbReference>
<accession>A0A0C9TV79</accession>
<evidence type="ECO:0000256" key="8">
    <source>
        <dbReference type="ARBA" id="ARBA00045608"/>
    </source>
</evidence>
<keyword evidence="4 10" id="KW-0812">Transmembrane</keyword>
<feature type="region of interest" description="Disordered" evidence="9">
    <location>
        <begin position="1"/>
        <end position="42"/>
    </location>
</feature>
<keyword evidence="7 10" id="KW-0472">Membrane</keyword>
<evidence type="ECO:0000256" key="10">
    <source>
        <dbReference type="SAM" id="Phobius"/>
    </source>
</evidence>
<evidence type="ECO:0000313" key="11">
    <source>
        <dbReference type="EMBL" id="KIJ11161.1"/>
    </source>
</evidence>
<evidence type="ECO:0000256" key="6">
    <source>
        <dbReference type="ARBA" id="ARBA00022989"/>
    </source>
</evidence>
<dbReference type="Proteomes" id="UP000053647">
    <property type="component" value="Unassembled WGS sequence"/>
</dbReference>
<dbReference type="OrthoDB" id="29558at2759"/>
<keyword evidence="6 10" id="KW-1133">Transmembrane helix</keyword>
<sequence>MPPRKTPNQLSPEPSAPASGSRRGSSASPEKAPGPLSIPVAPEERDTIKVNNASVTDLKNACDDALKRYLSRSNLFKQIHLHTDVRLTLGWAGVLVATATGLYGLKVDFEQSKPGVWAGFILYVVLTTLQTLYAYFVEGDIIFVGRRKTFSKRIVTERITISSRTIPVSSASSQPSPANAPSYSLNITYLQSTSGGKSLLAKNRGQGSKEYSAFFDEKGVMAQESFERWVGVLVEGAMEGKAA</sequence>
<dbReference type="GO" id="GO:0006465">
    <property type="term" value="P:signal peptide processing"/>
    <property type="evidence" value="ECO:0007669"/>
    <property type="project" value="InterPro"/>
</dbReference>
<dbReference type="PANTHER" id="PTHR13085:SF0">
    <property type="entry name" value="SIGNAL PEPTIDASE COMPLEX SUBUNIT 2"/>
    <property type="match status" value="1"/>
</dbReference>
<organism evidence="11 12">
    <name type="scientific">Paxillus involutus ATCC 200175</name>
    <dbReference type="NCBI Taxonomy" id="664439"/>
    <lineage>
        <taxon>Eukaryota</taxon>
        <taxon>Fungi</taxon>
        <taxon>Dikarya</taxon>
        <taxon>Basidiomycota</taxon>
        <taxon>Agaricomycotina</taxon>
        <taxon>Agaricomycetes</taxon>
        <taxon>Agaricomycetidae</taxon>
        <taxon>Boletales</taxon>
        <taxon>Paxilineae</taxon>
        <taxon>Paxillaceae</taxon>
        <taxon>Paxillus</taxon>
    </lineage>
</organism>
<reference evidence="12" key="2">
    <citation type="submission" date="2015-01" db="EMBL/GenBank/DDBJ databases">
        <title>Evolutionary Origins and Diversification of the Mycorrhizal Mutualists.</title>
        <authorList>
            <consortium name="DOE Joint Genome Institute"/>
            <consortium name="Mycorrhizal Genomics Consortium"/>
            <person name="Kohler A."/>
            <person name="Kuo A."/>
            <person name="Nagy L.G."/>
            <person name="Floudas D."/>
            <person name="Copeland A."/>
            <person name="Barry K.W."/>
            <person name="Cichocki N."/>
            <person name="Veneault-Fourrey C."/>
            <person name="LaButti K."/>
            <person name="Lindquist E.A."/>
            <person name="Lipzen A."/>
            <person name="Lundell T."/>
            <person name="Morin E."/>
            <person name="Murat C."/>
            <person name="Riley R."/>
            <person name="Ohm R."/>
            <person name="Sun H."/>
            <person name="Tunlid A."/>
            <person name="Henrissat B."/>
            <person name="Grigoriev I.V."/>
            <person name="Hibbett D.S."/>
            <person name="Martin F."/>
        </authorList>
    </citation>
    <scope>NUCLEOTIDE SEQUENCE [LARGE SCALE GENOMIC DNA]</scope>
    <source>
        <strain evidence="12">ATCC 200175</strain>
    </source>
</reference>
<evidence type="ECO:0000256" key="3">
    <source>
        <dbReference type="ARBA" id="ARBA00017057"/>
    </source>
</evidence>
<evidence type="ECO:0000313" key="12">
    <source>
        <dbReference type="Proteomes" id="UP000053647"/>
    </source>
</evidence>
<evidence type="ECO:0000256" key="2">
    <source>
        <dbReference type="ARBA" id="ARBA00007324"/>
    </source>
</evidence>
<dbReference type="HOGENOM" id="CLU_080518_1_0_1"/>
<dbReference type="GO" id="GO:0045047">
    <property type="term" value="P:protein targeting to ER"/>
    <property type="evidence" value="ECO:0007669"/>
    <property type="project" value="TreeGrafter"/>
</dbReference>
<comment type="subcellular location">
    <subcellularLocation>
        <location evidence="1">Endoplasmic reticulum membrane</location>
        <topology evidence="1">Multi-pass membrane protein</topology>
    </subcellularLocation>
</comment>
<evidence type="ECO:0000256" key="9">
    <source>
        <dbReference type="SAM" id="MobiDB-lite"/>
    </source>
</evidence>
<evidence type="ECO:0000256" key="1">
    <source>
        <dbReference type="ARBA" id="ARBA00004477"/>
    </source>
</evidence>
<keyword evidence="12" id="KW-1185">Reference proteome</keyword>
<evidence type="ECO:0000256" key="5">
    <source>
        <dbReference type="ARBA" id="ARBA00022824"/>
    </source>
</evidence>
<comment type="similarity">
    <text evidence="2">Belongs to the SPCS2 family.</text>
</comment>
<feature type="compositionally biased region" description="Low complexity" evidence="9">
    <location>
        <begin position="16"/>
        <end position="29"/>
    </location>
</feature>
<dbReference type="InterPro" id="IPR009582">
    <property type="entry name" value="Spc2/SPCS2"/>
</dbReference>
<feature type="compositionally biased region" description="Polar residues" evidence="9">
    <location>
        <begin position="1"/>
        <end position="12"/>
    </location>
</feature>
<gene>
    <name evidence="11" type="ORF">PAXINDRAFT_171856</name>
</gene>
<comment type="function">
    <text evidence="8">Component of the signal peptidase complex (SPC) which catalyzes the cleavage of N-terminal signal sequences from nascent proteins as they are translocated into the lumen of the endoplasmic reticulum. Enhances the enzymatic activity of SPC and facilitates the interactions between different components of the translocation site.</text>
</comment>
<feature type="transmembrane region" description="Helical" evidence="10">
    <location>
        <begin position="87"/>
        <end position="105"/>
    </location>
</feature>
<keyword evidence="5" id="KW-0256">Endoplasmic reticulum</keyword>
<dbReference type="EMBL" id="KN819385">
    <property type="protein sequence ID" value="KIJ11161.1"/>
    <property type="molecule type" value="Genomic_DNA"/>
</dbReference>
<dbReference type="PANTHER" id="PTHR13085">
    <property type="entry name" value="MICROSOMAL SIGNAL PEPTIDASE 25 KDA SUBUNIT"/>
    <property type="match status" value="1"/>
</dbReference>
<protein>
    <recommendedName>
        <fullName evidence="3">Signal peptidase complex subunit 2</fullName>
    </recommendedName>
</protein>
<evidence type="ECO:0000256" key="4">
    <source>
        <dbReference type="ARBA" id="ARBA00022692"/>
    </source>
</evidence>
<proteinExistence type="inferred from homology"/>
<reference evidence="11 12" key="1">
    <citation type="submission" date="2014-06" db="EMBL/GenBank/DDBJ databases">
        <authorList>
            <consortium name="DOE Joint Genome Institute"/>
            <person name="Kuo A."/>
            <person name="Kohler A."/>
            <person name="Nagy L.G."/>
            <person name="Floudas D."/>
            <person name="Copeland A."/>
            <person name="Barry K.W."/>
            <person name="Cichocki N."/>
            <person name="Veneault-Fourrey C."/>
            <person name="LaButti K."/>
            <person name="Lindquist E.A."/>
            <person name="Lipzen A."/>
            <person name="Lundell T."/>
            <person name="Morin E."/>
            <person name="Murat C."/>
            <person name="Sun H."/>
            <person name="Tunlid A."/>
            <person name="Henrissat B."/>
            <person name="Grigoriev I.V."/>
            <person name="Hibbett D.S."/>
            <person name="Martin F."/>
            <person name="Nordberg H.P."/>
            <person name="Cantor M.N."/>
            <person name="Hua S.X."/>
        </authorList>
    </citation>
    <scope>NUCLEOTIDE SEQUENCE [LARGE SCALE GENOMIC DNA]</scope>
    <source>
        <strain evidence="11 12">ATCC 200175</strain>
    </source>
</reference>
<dbReference type="Pfam" id="PF06703">
    <property type="entry name" value="SPC25"/>
    <property type="match status" value="1"/>
</dbReference>
<name>A0A0C9TV79_PAXIN</name>
<evidence type="ECO:0000256" key="7">
    <source>
        <dbReference type="ARBA" id="ARBA00023136"/>
    </source>
</evidence>
<feature type="transmembrane region" description="Helical" evidence="10">
    <location>
        <begin position="117"/>
        <end position="137"/>
    </location>
</feature>